<dbReference type="InterPro" id="IPR015421">
    <property type="entry name" value="PyrdxlP-dep_Trfase_major"/>
</dbReference>
<dbReference type="PANTHER" id="PTHR43795">
    <property type="entry name" value="BIFUNCTIONAL ASPARTATE AMINOTRANSFERASE AND GLUTAMATE/ASPARTATE-PREPHENATE AMINOTRANSFERASE-RELATED"/>
    <property type="match status" value="1"/>
</dbReference>
<dbReference type="GO" id="GO:0008483">
    <property type="term" value="F:transaminase activity"/>
    <property type="evidence" value="ECO:0007669"/>
    <property type="project" value="TreeGrafter"/>
</dbReference>
<dbReference type="CDD" id="cd00609">
    <property type="entry name" value="AAT_like"/>
    <property type="match status" value="1"/>
</dbReference>
<dbReference type="Pfam" id="PF00155">
    <property type="entry name" value="Aminotran_1_2"/>
    <property type="match status" value="1"/>
</dbReference>
<dbReference type="SUPFAM" id="SSF53383">
    <property type="entry name" value="PLP-dependent transferases"/>
    <property type="match status" value="1"/>
</dbReference>
<organism evidence="3 4">
    <name type="scientific">Smittium culicis</name>
    <dbReference type="NCBI Taxonomy" id="133412"/>
    <lineage>
        <taxon>Eukaryota</taxon>
        <taxon>Fungi</taxon>
        <taxon>Fungi incertae sedis</taxon>
        <taxon>Zoopagomycota</taxon>
        <taxon>Kickxellomycotina</taxon>
        <taxon>Harpellomycetes</taxon>
        <taxon>Harpellales</taxon>
        <taxon>Legeriomycetaceae</taxon>
        <taxon>Smittium</taxon>
    </lineage>
</organism>
<keyword evidence="4" id="KW-1185">Reference proteome</keyword>
<dbReference type="Gene3D" id="3.90.1150.10">
    <property type="entry name" value="Aspartate Aminotransferase, domain 1"/>
    <property type="match status" value="1"/>
</dbReference>
<dbReference type="InterPro" id="IPR050478">
    <property type="entry name" value="Ethylene_sulfur-biosynth"/>
</dbReference>
<dbReference type="InterPro" id="IPR004839">
    <property type="entry name" value="Aminotransferase_I/II_large"/>
</dbReference>
<comment type="caution">
    <text evidence="3">The sequence shown here is derived from an EMBL/GenBank/DDBJ whole genome shotgun (WGS) entry which is preliminary data.</text>
</comment>
<dbReference type="AlphaFoldDB" id="A0A1R1YF44"/>
<evidence type="ECO:0000259" key="2">
    <source>
        <dbReference type="Pfam" id="PF00155"/>
    </source>
</evidence>
<dbReference type="GO" id="GO:0006520">
    <property type="term" value="P:amino acid metabolic process"/>
    <property type="evidence" value="ECO:0007669"/>
    <property type="project" value="TreeGrafter"/>
</dbReference>
<gene>
    <name evidence="3" type="ORF">AYI69_g4251</name>
</gene>
<evidence type="ECO:0000256" key="1">
    <source>
        <dbReference type="ARBA" id="ARBA00022898"/>
    </source>
</evidence>
<proteinExistence type="predicted"/>
<name>A0A1R1YF44_9FUNG</name>
<dbReference type="Proteomes" id="UP000187429">
    <property type="component" value="Unassembled WGS sequence"/>
</dbReference>
<dbReference type="Gene3D" id="3.40.640.10">
    <property type="entry name" value="Type I PLP-dependent aspartate aminotransferase-like (Major domain)"/>
    <property type="match status" value="1"/>
</dbReference>
<feature type="domain" description="Aminotransferase class I/classII large" evidence="2">
    <location>
        <begin position="43"/>
        <end position="460"/>
    </location>
</feature>
<reference evidence="4" key="1">
    <citation type="submission" date="2017-01" db="EMBL/GenBank/DDBJ databases">
        <authorList>
            <person name="Wang Y."/>
            <person name="White M."/>
            <person name="Kvist S."/>
            <person name="Moncalvo J.-M."/>
        </authorList>
    </citation>
    <scope>NUCLEOTIDE SEQUENCE [LARGE SCALE GENOMIC DNA]</scope>
    <source>
        <strain evidence="4">ID-206-W2</strain>
    </source>
</reference>
<dbReference type="OrthoDB" id="7042322at2759"/>
<dbReference type="PRINTS" id="PR00753">
    <property type="entry name" value="ACCSYNTHASE"/>
</dbReference>
<dbReference type="GO" id="GO:0030170">
    <property type="term" value="F:pyridoxal phosphate binding"/>
    <property type="evidence" value="ECO:0007669"/>
    <property type="project" value="InterPro"/>
</dbReference>
<dbReference type="InterPro" id="IPR015424">
    <property type="entry name" value="PyrdxlP-dep_Trfase"/>
</dbReference>
<keyword evidence="1" id="KW-0663">Pyridoxal phosphate</keyword>
<dbReference type="EMBL" id="LSSM01001625">
    <property type="protein sequence ID" value="OMJ25537.1"/>
    <property type="molecule type" value="Genomic_DNA"/>
</dbReference>
<dbReference type="PANTHER" id="PTHR43795:SF39">
    <property type="entry name" value="AMINOTRANSFERASE CLASS I_CLASSII DOMAIN-CONTAINING PROTEIN"/>
    <property type="match status" value="1"/>
</dbReference>
<dbReference type="InterPro" id="IPR015422">
    <property type="entry name" value="PyrdxlP-dep_Trfase_small"/>
</dbReference>
<evidence type="ECO:0000313" key="4">
    <source>
        <dbReference type="Proteomes" id="UP000187429"/>
    </source>
</evidence>
<sequence>MFTEELFSKSARSNLRKDLSFANAIVEATNNVYDKDSNPRGVLNLGVAVNKLQEDIVLDKLNSINAVTKKDLDYGDPIGSTELRHNIMGIINRHFRPHLPVTIDDLIVVNGLTSGLDKLASVLCDPGDAILIPSPCYSSFNLDFSLESKANVQLVKIPLIKFHDPGHVSYYKSVYNQLLEKGIKTKLIVITNPNNPLGICYSRPVLEAILQFANENSIFVLFDEIYALSVYRNQSYYKVTESNSIELEKQSIAPVITELDKFVPFESILSWNNLDSFIDPKLLIVAHGLSKDFCLNGFRVGWFVSPWNKSLNNAITILSEFSYIAGIADSIASRLLGDFDFIESFIATVQKNLLTSFERTTSYLNKKKVPFVPGMAGPFLWINIREQLFIWKNKNLKNGEKPLESLSELTFDDEISMWKDILENGRIYVTSGASYHSEEPGWIRLIFAIPWETLELGLNRLFDFITNSS</sequence>
<accession>A0A1R1YF44</accession>
<evidence type="ECO:0000313" key="3">
    <source>
        <dbReference type="EMBL" id="OMJ25537.1"/>
    </source>
</evidence>
<protein>
    <submittedName>
        <fullName evidence="3">1-aminocyclopropane-1-carboxylate synthase CMW33</fullName>
    </submittedName>
</protein>